<sequence length="81" mass="9822">GGKYNINLAFFNSYEQFHTNEKLISIYEVLDTNKVKIKELGKDIIQKIRWMERFYQVPERKNVLEENVFQYYPGNQLARLF</sequence>
<feature type="non-terminal residue" evidence="1">
    <location>
        <position position="1"/>
    </location>
</feature>
<keyword evidence="2" id="KW-1185">Reference proteome</keyword>
<dbReference type="Proteomes" id="UP000663879">
    <property type="component" value="Unassembled WGS sequence"/>
</dbReference>
<name>A0A814NYW9_9BILA</name>
<proteinExistence type="predicted"/>
<dbReference type="EMBL" id="CAJNOC010007456">
    <property type="protein sequence ID" value="CAF1099272.1"/>
    <property type="molecule type" value="Genomic_DNA"/>
</dbReference>
<dbReference type="AlphaFoldDB" id="A0A814NYW9"/>
<evidence type="ECO:0000313" key="1">
    <source>
        <dbReference type="EMBL" id="CAF1099272.1"/>
    </source>
</evidence>
<organism evidence="1 2">
    <name type="scientific">Brachionus calyciflorus</name>
    <dbReference type="NCBI Taxonomy" id="104777"/>
    <lineage>
        <taxon>Eukaryota</taxon>
        <taxon>Metazoa</taxon>
        <taxon>Spiralia</taxon>
        <taxon>Gnathifera</taxon>
        <taxon>Rotifera</taxon>
        <taxon>Eurotatoria</taxon>
        <taxon>Monogononta</taxon>
        <taxon>Pseudotrocha</taxon>
        <taxon>Ploima</taxon>
        <taxon>Brachionidae</taxon>
        <taxon>Brachionus</taxon>
    </lineage>
</organism>
<reference evidence="1" key="1">
    <citation type="submission" date="2021-02" db="EMBL/GenBank/DDBJ databases">
        <authorList>
            <person name="Nowell W R."/>
        </authorList>
    </citation>
    <scope>NUCLEOTIDE SEQUENCE</scope>
    <source>
        <strain evidence="1">Ploen Becks lab</strain>
    </source>
</reference>
<gene>
    <name evidence="1" type="ORF">OXX778_LOCUS21064</name>
</gene>
<accession>A0A814NYW9</accession>
<comment type="caution">
    <text evidence="1">The sequence shown here is derived from an EMBL/GenBank/DDBJ whole genome shotgun (WGS) entry which is preliminary data.</text>
</comment>
<evidence type="ECO:0000313" key="2">
    <source>
        <dbReference type="Proteomes" id="UP000663879"/>
    </source>
</evidence>
<protein>
    <submittedName>
        <fullName evidence="1">Uncharacterized protein</fullName>
    </submittedName>
</protein>